<dbReference type="InterPro" id="IPR003593">
    <property type="entry name" value="AAA+_ATPase"/>
</dbReference>
<dbReference type="InterPro" id="IPR051396">
    <property type="entry name" value="Bact_Antivir_Def_Nuclease"/>
</dbReference>
<gene>
    <name evidence="2" type="ORF">HELGO_WM31835</name>
</gene>
<dbReference type="InterPro" id="IPR041685">
    <property type="entry name" value="AAA_GajA/Old/RecF-like"/>
</dbReference>
<dbReference type="AlphaFoldDB" id="A0A6S6SJU5"/>
<evidence type="ECO:0000259" key="1">
    <source>
        <dbReference type="SMART" id="SM00382"/>
    </source>
</evidence>
<organism evidence="2">
    <name type="scientific">uncultured Sulfurovum sp</name>
    <dbReference type="NCBI Taxonomy" id="269237"/>
    <lineage>
        <taxon>Bacteria</taxon>
        <taxon>Pseudomonadati</taxon>
        <taxon>Campylobacterota</taxon>
        <taxon>Epsilonproteobacteria</taxon>
        <taxon>Campylobacterales</taxon>
        <taxon>Sulfurovaceae</taxon>
        <taxon>Sulfurovum</taxon>
        <taxon>environmental samples</taxon>
    </lineage>
</organism>
<dbReference type="EMBL" id="CACVAZ010000024">
    <property type="protein sequence ID" value="CAA6805559.1"/>
    <property type="molecule type" value="Genomic_DNA"/>
</dbReference>
<dbReference type="InterPro" id="IPR027417">
    <property type="entry name" value="P-loop_NTPase"/>
</dbReference>
<name>A0A6S6SJU5_9BACT</name>
<dbReference type="Pfam" id="PF13175">
    <property type="entry name" value="AAA_15"/>
    <property type="match status" value="1"/>
</dbReference>
<proteinExistence type="predicted"/>
<reference evidence="2" key="1">
    <citation type="submission" date="2020-01" db="EMBL/GenBank/DDBJ databases">
        <authorList>
            <person name="Meier V. D."/>
            <person name="Meier V D."/>
        </authorList>
    </citation>
    <scope>NUCLEOTIDE SEQUENCE</scope>
    <source>
        <strain evidence="2">HLG_WM_MAG_02</strain>
    </source>
</reference>
<dbReference type="Gene3D" id="3.40.50.300">
    <property type="entry name" value="P-loop containing nucleotide triphosphate hydrolases"/>
    <property type="match status" value="1"/>
</dbReference>
<protein>
    <recommendedName>
        <fullName evidence="1">AAA+ ATPase domain-containing protein</fullName>
    </recommendedName>
</protein>
<evidence type="ECO:0000313" key="2">
    <source>
        <dbReference type="EMBL" id="CAA6805559.1"/>
    </source>
</evidence>
<dbReference type="PANTHER" id="PTHR43581">
    <property type="entry name" value="ATP/GTP PHOSPHATASE"/>
    <property type="match status" value="1"/>
</dbReference>
<sequence>MWLCVKSSKISTSKILWKGENLMELVYLWVEDYKNIHKQGFNFSPRFTCDYDDVKKELTIDENDDYIENFFGDNINVTAIIGKNGSGKSSLVEAILEIIVGLENQNITETEKEYILIYDTKYISNITNLNISSRYIEQKIDFFTISLDYALDTFTSDIYRSEVHYRYEKNKKYILEPNKFSQNKANINLDIDAEKMRKRIITYQAELNSNLLNSDIFVPNKVIIRLDPRRIFLNNNGKKGNKKGNHFSKISNTDYIKNIKDLNNIFLTNSTYITEEEKQKADNVVEFLSELKKIYKFNDDEFKMGATANIRTQKGIELEFNGLTPEFKELMASLPRYFLLDFMSDNHLNYTDLSTGEKHLQKLIYTIIDYSFQSRDENILVFIDEIELYLHPQWQKNYINILVKSLEEFLENMNKKIHFVLTTHSPFVISDLLKQNIVFLDKDKKGNCKVVNGLKEKKQTFGANIHTLLSNSFFMEDGLIGEFAKGKIDKAIKLLNQDKLDEKELKYCEQIISIIGEPIVKNQLQRMLDSKRLKKVDEIDAIKQNMIAMQKRLDELEK</sequence>
<dbReference type="PANTHER" id="PTHR43581:SF2">
    <property type="entry name" value="EXCINUCLEASE ATPASE SUBUNIT"/>
    <property type="match status" value="1"/>
</dbReference>
<feature type="domain" description="AAA+ ATPase" evidence="1">
    <location>
        <begin position="74"/>
        <end position="444"/>
    </location>
</feature>
<accession>A0A6S6SJU5</accession>
<dbReference type="SUPFAM" id="SSF52540">
    <property type="entry name" value="P-loop containing nucleoside triphosphate hydrolases"/>
    <property type="match status" value="1"/>
</dbReference>
<dbReference type="SMART" id="SM00382">
    <property type="entry name" value="AAA"/>
    <property type="match status" value="1"/>
</dbReference>